<feature type="repeat" description="ANK" evidence="4">
    <location>
        <begin position="153"/>
        <end position="186"/>
    </location>
</feature>
<dbReference type="PROSITE" id="PS50088">
    <property type="entry name" value="ANK_REPEAT"/>
    <property type="match status" value="2"/>
</dbReference>
<gene>
    <name evidence="6" type="ORF">K7432_017825</name>
</gene>
<comment type="caution">
    <text evidence="6">The sequence shown here is derived from an EMBL/GenBank/DDBJ whole genome shotgun (WGS) entry which is preliminary data.</text>
</comment>
<comment type="similarity">
    <text evidence="3">Belongs to the NRARP family.</text>
</comment>
<evidence type="ECO:0008006" key="8">
    <source>
        <dbReference type="Google" id="ProtNLM"/>
    </source>
</evidence>
<dbReference type="PANTHER" id="PTHR24179:SF21">
    <property type="entry name" value="MYOSIN BINDING SUBUNIT, ISOFORM O"/>
    <property type="match status" value="1"/>
</dbReference>
<evidence type="ECO:0000313" key="7">
    <source>
        <dbReference type="Proteomes" id="UP001479436"/>
    </source>
</evidence>
<dbReference type="Pfam" id="PF12796">
    <property type="entry name" value="Ank_2"/>
    <property type="match status" value="1"/>
</dbReference>
<dbReference type="InterPro" id="IPR051226">
    <property type="entry name" value="PP1_Regulatory_Subunit"/>
</dbReference>
<dbReference type="InterPro" id="IPR036770">
    <property type="entry name" value="Ankyrin_rpt-contain_sf"/>
</dbReference>
<dbReference type="SMART" id="SM00248">
    <property type="entry name" value="ANK"/>
    <property type="match status" value="2"/>
</dbReference>
<proteinExistence type="inferred from homology"/>
<sequence length="278" mass="30419">MGPAGGKKIGLSREAESSLEVDILSAYQPIAATSPNFKYSLINGSSASCPPIDSSTYESESQVKRHSIPLRSSLKKKQVSFDPCTLLASNARLGDLDEVKRLIEESNIDCLTPNYQTPHSLLSPLHLAASYSHLALCKYLISAGADVNIQDAEGWTPLHCATAEGHMEIIQFLLDVDGIDVNIVNEDEESVLDVAEDESIREYLEEQLQSRDSSSINRRFSQITLNDADVESATAAEERDSTGGRYTGTRGPYSMTKSSLQRNRIGYILKTNEVTSRG</sequence>
<protein>
    <recommendedName>
        <fullName evidence="8">ANK_REP_REGION domain-containing protein</fullName>
    </recommendedName>
</protein>
<dbReference type="PANTHER" id="PTHR24179">
    <property type="entry name" value="PROTEIN PHOSPHATASE 1 REGULATORY SUBUNIT 12"/>
    <property type="match status" value="1"/>
</dbReference>
<feature type="region of interest" description="Disordered" evidence="5">
    <location>
        <begin position="230"/>
        <end position="255"/>
    </location>
</feature>
<accession>A0ABR2WCW4</accession>
<dbReference type="Gene3D" id="1.25.40.20">
    <property type="entry name" value="Ankyrin repeat-containing domain"/>
    <property type="match status" value="1"/>
</dbReference>
<dbReference type="PROSITE" id="PS50297">
    <property type="entry name" value="ANK_REP_REGION"/>
    <property type="match status" value="2"/>
</dbReference>
<feature type="repeat" description="ANK" evidence="4">
    <location>
        <begin position="120"/>
        <end position="152"/>
    </location>
</feature>
<name>A0ABR2WCW4_9FUNG</name>
<organism evidence="6 7">
    <name type="scientific">Basidiobolus ranarum</name>
    <dbReference type="NCBI Taxonomy" id="34480"/>
    <lineage>
        <taxon>Eukaryota</taxon>
        <taxon>Fungi</taxon>
        <taxon>Fungi incertae sedis</taxon>
        <taxon>Zoopagomycota</taxon>
        <taxon>Entomophthoromycotina</taxon>
        <taxon>Basidiobolomycetes</taxon>
        <taxon>Basidiobolales</taxon>
        <taxon>Basidiobolaceae</taxon>
        <taxon>Basidiobolus</taxon>
    </lineage>
</organism>
<dbReference type="Proteomes" id="UP001479436">
    <property type="component" value="Unassembled WGS sequence"/>
</dbReference>
<evidence type="ECO:0000256" key="3">
    <source>
        <dbReference type="ARBA" id="ARBA00038386"/>
    </source>
</evidence>
<keyword evidence="4" id="KW-0040">ANK repeat</keyword>
<evidence type="ECO:0000256" key="2">
    <source>
        <dbReference type="ARBA" id="ARBA00022737"/>
    </source>
</evidence>
<keyword evidence="2" id="KW-0677">Repeat</keyword>
<dbReference type="EMBL" id="JASJQH010004454">
    <property type="protein sequence ID" value="KAK9758417.1"/>
    <property type="molecule type" value="Genomic_DNA"/>
</dbReference>
<dbReference type="SUPFAM" id="SSF48403">
    <property type="entry name" value="Ankyrin repeat"/>
    <property type="match status" value="1"/>
</dbReference>
<keyword evidence="7" id="KW-1185">Reference proteome</keyword>
<evidence type="ECO:0000256" key="5">
    <source>
        <dbReference type="SAM" id="MobiDB-lite"/>
    </source>
</evidence>
<reference evidence="6 7" key="1">
    <citation type="submission" date="2023-04" db="EMBL/GenBank/DDBJ databases">
        <title>Genome of Basidiobolus ranarum AG-B5.</title>
        <authorList>
            <person name="Stajich J.E."/>
            <person name="Carter-House D."/>
            <person name="Gryganskyi A."/>
        </authorList>
    </citation>
    <scope>NUCLEOTIDE SEQUENCE [LARGE SCALE GENOMIC DNA]</scope>
    <source>
        <strain evidence="6 7">AG-B5</strain>
    </source>
</reference>
<evidence type="ECO:0000313" key="6">
    <source>
        <dbReference type="EMBL" id="KAK9758417.1"/>
    </source>
</evidence>
<evidence type="ECO:0000256" key="1">
    <source>
        <dbReference type="ARBA" id="ARBA00022473"/>
    </source>
</evidence>
<dbReference type="InterPro" id="IPR002110">
    <property type="entry name" value="Ankyrin_rpt"/>
</dbReference>
<evidence type="ECO:0000256" key="4">
    <source>
        <dbReference type="PROSITE-ProRule" id="PRU00023"/>
    </source>
</evidence>
<keyword evidence="1" id="KW-0217">Developmental protein</keyword>